<gene>
    <name evidence="8" type="ORF">FRY98_13545</name>
</gene>
<evidence type="ECO:0000259" key="6">
    <source>
        <dbReference type="Pfam" id="PF04542"/>
    </source>
</evidence>
<dbReference type="Pfam" id="PF04542">
    <property type="entry name" value="Sigma70_r2"/>
    <property type="match status" value="1"/>
</dbReference>
<dbReference type="GO" id="GO:0003677">
    <property type="term" value="F:DNA binding"/>
    <property type="evidence" value="ECO:0007669"/>
    <property type="project" value="UniProtKB-KW"/>
</dbReference>
<dbReference type="InterPro" id="IPR007627">
    <property type="entry name" value="RNA_pol_sigma70_r2"/>
</dbReference>
<evidence type="ECO:0000313" key="9">
    <source>
        <dbReference type="Proteomes" id="UP000325218"/>
    </source>
</evidence>
<accession>A0A5D0CUI4</accession>
<dbReference type="Gene3D" id="1.10.1740.10">
    <property type="match status" value="1"/>
</dbReference>
<dbReference type="EMBL" id="VSDO01000002">
    <property type="protein sequence ID" value="TYA13656.1"/>
    <property type="molecule type" value="Genomic_DNA"/>
</dbReference>
<dbReference type="InterPro" id="IPR039425">
    <property type="entry name" value="RNA_pol_sigma-70-like"/>
</dbReference>
<dbReference type="Pfam" id="PF04545">
    <property type="entry name" value="Sigma70_r4"/>
    <property type="match status" value="1"/>
</dbReference>
<evidence type="ECO:0000256" key="2">
    <source>
        <dbReference type="ARBA" id="ARBA00023015"/>
    </source>
</evidence>
<keyword evidence="4" id="KW-0238">DNA-binding</keyword>
<protein>
    <submittedName>
        <fullName evidence="8">Sigma-70 family RNA polymerase sigma factor</fullName>
    </submittedName>
</protein>
<keyword evidence="9" id="KW-1185">Reference proteome</keyword>
<feature type="domain" description="RNA polymerase sigma-70 region 2" evidence="6">
    <location>
        <begin position="29"/>
        <end position="91"/>
    </location>
</feature>
<evidence type="ECO:0000256" key="1">
    <source>
        <dbReference type="ARBA" id="ARBA00010641"/>
    </source>
</evidence>
<dbReference type="NCBIfam" id="TIGR02937">
    <property type="entry name" value="sigma70-ECF"/>
    <property type="match status" value="1"/>
</dbReference>
<dbReference type="PANTHER" id="PTHR43133:SF8">
    <property type="entry name" value="RNA POLYMERASE SIGMA FACTOR HI_1459-RELATED"/>
    <property type="match status" value="1"/>
</dbReference>
<keyword evidence="2" id="KW-0805">Transcription regulation</keyword>
<dbReference type="GO" id="GO:0016987">
    <property type="term" value="F:sigma factor activity"/>
    <property type="evidence" value="ECO:0007669"/>
    <property type="project" value="UniProtKB-KW"/>
</dbReference>
<evidence type="ECO:0000256" key="5">
    <source>
        <dbReference type="ARBA" id="ARBA00023163"/>
    </source>
</evidence>
<dbReference type="PANTHER" id="PTHR43133">
    <property type="entry name" value="RNA POLYMERASE ECF-TYPE SIGMA FACTO"/>
    <property type="match status" value="1"/>
</dbReference>
<dbReference type="SUPFAM" id="SSF88946">
    <property type="entry name" value="Sigma2 domain of RNA polymerase sigma factors"/>
    <property type="match status" value="1"/>
</dbReference>
<proteinExistence type="inferred from homology"/>
<name>A0A5D0CUI4_9BACL</name>
<dbReference type="OrthoDB" id="2657224at2"/>
<comment type="similarity">
    <text evidence="1">Belongs to the sigma-70 factor family. ECF subfamily.</text>
</comment>
<feature type="domain" description="RNA polymerase sigma-70 region 4" evidence="7">
    <location>
        <begin position="132"/>
        <end position="179"/>
    </location>
</feature>
<dbReference type="InterPro" id="IPR013324">
    <property type="entry name" value="RNA_pol_sigma_r3/r4-like"/>
</dbReference>
<evidence type="ECO:0000256" key="3">
    <source>
        <dbReference type="ARBA" id="ARBA00023082"/>
    </source>
</evidence>
<keyword evidence="3" id="KW-0731">Sigma factor</keyword>
<reference evidence="8 9" key="1">
    <citation type="submission" date="2019-08" db="EMBL/GenBank/DDBJ databases">
        <title>Genome sequencing of Paenibacillus faecis DSM 23593(T).</title>
        <authorList>
            <person name="Kook J.-K."/>
            <person name="Park S.-N."/>
            <person name="Lim Y.K."/>
        </authorList>
    </citation>
    <scope>NUCLEOTIDE SEQUENCE [LARGE SCALE GENOMIC DNA]</scope>
    <source>
        <strain evidence="8 9">DSM 23593</strain>
    </source>
</reference>
<dbReference type="RefSeq" id="WP_148452553.1">
    <property type="nucleotide sequence ID" value="NZ_BORZ01000001.1"/>
</dbReference>
<dbReference type="InterPro" id="IPR007630">
    <property type="entry name" value="RNA_pol_sigma70_r4"/>
</dbReference>
<dbReference type="AlphaFoldDB" id="A0A5D0CUI4"/>
<dbReference type="InterPro" id="IPR014284">
    <property type="entry name" value="RNA_pol_sigma-70_dom"/>
</dbReference>
<keyword evidence="5" id="KW-0804">Transcription</keyword>
<dbReference type="InterPro" id="IPR036388">
    <property type="entry name" value="WH-like_DNA-bd_sf"/>
</dbReference>
<dbReference type="CDD" id="cd06171">
    <property type="entry name" value="Sigma70_r4"/>
    <property type="match status" value="1"/>
</dbReference>
<sequence length="202" mass="23939">MPERLEWLLGADFQNLSDPIQEDVYYGFYDLVYGTIYYLVKDHQAAEDIIQEAFIKVVTKKPEFESVSGMKAWLKTVARNTTINYFRKNKKFRNHVDVESVYMDIEPINLQVPSVEQTVETKMMEEAILAYLNGLKPEYRQLIELRWKQGLSYKEIGERMKLCENIVRQRLFRTREGIKKMLYREWGGGYQEGERQQSGVSR</sequence>
<evidence type="ECO:0000256" key="4">
    <source>
        <dbReference type="ARBA" id="ARBA00023125"/>
    </source>
</evidence>
<dbReference type="GO" id="GO:0006352">
    <property type="term" value="P:DNA-templated transcription initiation"/>
    <property type="evidence" value="ECO:0007669"/>
    <property type="project" value="InterPro"/>
</dbReference>
<dbReference type="SUPFAM" id="SSF88659">
    <property type="entry name" value="Sigma3 and sigma4 domains of RNA polymerase sigma factors"/>
    <property type="match status" value="1"/>
</dbReference>
<organism evidence="8 9">
    <name type="scientific">Paenibacillus faecis</name>
    <dbReference type="NCBI Taxonomy" id="862114"/>
    <lineage>
        <taxon>Bacteria</taxon>
        <taxon>Bacillati</taxon>
        <taxon>Bacillota</taxon>
        <taxon>Bacilli</taxon>
        <taxon>Bacillales</taxon>
        <taxon>Paenibacillaceae</taxon>
        <taxon>Paenibacillus</taxon>
    </lineage>
</organism>
<evidence type="ECO:0000259" key="7">
    <source>
        <dbReference type="Pfam" id="PF04545"/>
    </source>
</evidence>
<dbReference type="Proteomes" id="UP000325218">
    <property type="component" value="Unassembled WGS sequence"/>
</dbReference>
<dbReference type="Gene3D" id="1.10.10.10">
    <property type="entry name" value="Winged helix-like DNA-binding domain superfamily/Winged helix DNA-binding domain"/>
    <property type="match status" value="1"/>
</dbReference>
<comment type="caution">
    <text evidence="8">The sequence shown here is derived from an EMBL/GenBank/DDBJ whole genome shotgun (WGS) entry which is preliminary data.</text>
</comment>
<evidence type="ECO:0000313" key="8">
    <source>
        <dbReference type="EMBL" id="TYA13656.1"/>
    </source>
</evidence>
<dbReference type="InterPro" id="IPR013325">
    <property type="entry name" value="RNA_pol_sigma_r2"/>
</dbReference>